<protein>
    <submittedName>
        <fullName evidence="1">Uncharacterized protein</fullName>
    </submittedName>
</protein>
<dbReference type="STRING" id="155974.SAMN04487818_108294"/>
<accession>A0A1H9VDR7</accession>
<dbReference type="EMBL" id="FOGI01000008">
    <property type="protein sequence ID" value="SES19916.1"/>
    <property type="molecule type" value="Genomic_DNA"/>
</dbReference>
<gene>
    <name evidence="1" type="ORF">SAMN04487818_108294</name>
</gene>
<evidence type="ECO:0000313" key="2">
    <source>
        <dbReference type="Proteomes" id="UP000199051"/>
    </source>
</evidence>
<keyword evidence="2" id="KW-1185">Reference proteome</keyword>
<dbReference type="RefSeq" id="WP_092780700.1">
    <property type="nucleotide sequence ID" value="NZ_FOGI01000008.1"/>
</dbReference>
<organism evidence="1 2">
    <name type="scientific">Actinokineospora terrae</name>
    <dbReference type="NCBI Taxonomy" id="155974"/>
    <lineage>
        <taxon>Bacteria</taxon>
        <taxon>Bacillati</taxon>
        <taxon>Actinomycetota</taxon>
        <taxon>Actinomycetes</taxon>
        <taxon>Pseudonocardiales</taxon>
        <taxon>Pseudonocardiaceae</taxon>
        <taxon>Actinokineospora</taxon>
    </lineage>
</organism>
<name>A0A1H9VDR7_9PSEU</name>
<evidence type="ECO:0000313" key="1">
    <source>
        <dbReference type="EMBL" id="SES19916.1"/>
    </source>
</evidence>
<dbReference type="Proteomes" id="UP000199051">
    <property type="component" value="Unassembled WGS sequence"/>
</dbReference>
<sequence length="72" mass="7695">MSTETIFHQAGSGSEPSLPTAPCSVVWSHGHAYVLEYTGGAGRWVGLDAFGRPTALTPAALERQGWTQHREA</sequence>
<reference evidence="2" key="1">
    <citation type="submission" date="2016-10" db="EMBL/GenBank/DDBJ databases">
        <authorList>
            <person name="Varghese N."/>
            <person name="Submissions S."/>
        </authorList>
    </citation>
    <scope>NUCLEOTIDE SEQUENCE [LARGE SCALE GENOMIC DNA]</scope>
    <source>
        <strain evidence="2">DSM 44260</strain>
    </source>
</reference>
<proteinExistence type="predicted"/>
<dbReference type="AlphaFoldDB" id="A0A1H9VDR7"/>